<evidence type="ECO:0000313" key="2">
    <source>
        <dbReference type="EMBL" id="ASG63175.1"/>
    </source>
</evidence>
<evidence type="ECO:0008006" key="4">
    <source>
        <dbReference type="Google" id="ProtNLM"/>
    </source>
</evidence>
<dbReference type="Proteomes" id="UP000197098">
    <property type="component" value="Chromosome"/>
</dbReference>
<gene>
    <name evidence="2" type="ORF">CEW81_09220</name>
</gene>
<dbReference type="EMBL" id="CP022114">
    <property type="protein sequence ID" value="ASG63175.1"/>
    <property type="molecule type" value="Genomic_DNA"/>
</dbReference>
<accession>A0A248KH66</accession>
<name>A0A248KH66_9ENTR</name>
<dbReference type="AlphaFoldDB" id="A0A248KH66"/>
<feature type="chain" id="PRO_5012490279" description="Lipoprotein" evidence="1">
    <location>
        <begin position="23"/>
        <end position="127"/>
    </location>
</feature>
<evidence type="ECO:0000313" key="3">
    <source>
        <dbReference type="Proteomes" id="UP000197098"/>
    </source>
</evidence>
<protein>
    <recommendedName>
        <fullName evidence="4">Lipoprotein</fullName>
    </recommendedName>
</protein>
<sequence>MRKLLLMVLTFWLAGCTSQPPAMLTKIDAIQIPVVQNGSPSADVAAMSSLYQQNKSILDNTTLNLKTDYLLNVKTAEIFDEHSQAHQVYISLSKLDQIRLMNNLYMKEQNAAGLQQVNEVLRPLTEV</sequence>
<proteinExistence type="predicted"/>
<dbReference type="PROSITE" id="PS51257">
    <property type="entry name" value="PROKAR_LIPOPROTEIN"/>
    <property type="match status" value="1"/>
</dbReference>
<feature type="signal peptide" evidence="1">
    <location>
        <begin position="1"/>
        <end position="22"/>
    </location>
</feature>
<evidence type="ECO:0000256" key="1">
    <source>
        <dbReference type="SAM" id="SignalP"/>
    </source>
</evidence>
<organism evidence="2 3">
    <name type="scientific">Kluyvera genomosp. 3</name>
    <dbReference type="NCBI Taxonomy" id="2774055"/>
    <lineage>
        <taxon>Bacteria</taxon>
        <taxon>Pseudomonadati</taxon>
        <taxon>Pseudomonadota</taxon>
        <taxon>Gammaproteobacteria</taxon>
        <taxon>Enterobacterales</taxon>
        <taxon>Enterobacteriaceae</taxon>
        <taxon>Kluyvera</taxon>
    </lineage>
</organism>
<keyword evidence="1" id="KW-0732">Signal</keyword>
<reference evidence="2 3" key="1">
    <citation type="submission" date="2017-06" db="EMBL/GenBank/DDBJ databases">
        <title>Origin of plasmid-mediated fosfomycin resistance gene fosA3.</title>
        <authorList>
            <person name="Ito R."/>
            <person name="Pacey M.P."/>
            <person name="Doi Y."/>
        </authorList>
    </citation>
    <scope>NUCLEOTIDE SEQUENCE [LARGE SCALE GENOMIC DNA]</scope>
    <source>
        <strain evidence="2 3">YDC799</strain>
    </source>
</reference>